<dbReference type="AlphaFoldDB" id="A0A6J4ICQ2"/>
<dbReference type="EMBL" id="CADCTQ010000168">
    <property type="protein sequence ID" value="CAA9248457.1"/>
    <property type="molecule type" value="Genomic_DNA"/>
</dbReference>
<evidence type="ECO:0000256" key="1">
    <source>
        <dbReference type="SAM" id="SignalP"/>
    </source>
</evidence>
<name>A0A6J4ICQ2_9SPHI</name>
<reference evidence="2" key="1">
    <citation type="submission" date="2020-02" db="EMBL/GenBank/DDBJ databases">
        <authorList>
            <person name="Meier V. D."/>
        </authorList>
    </citation>
    <scope>NUCLEOTIDE SEQUENCE</scope>
    <source>
        <strain evidence="2">AVDCRST_MAG56</strain>
    </source>
</reference>
<feature type="chain" id="PRO_5027016115" description="Secretion system C-terminal sorting domain-containing protein" evidence="1">
    <location>
        <begin position="31"/>
        <end position="403"/>
    </location>
</feature>
<evidence type="ECO:0008006" key="3">
    <source>
        <dbReference type="Google" id="ProtNLM"/>
    </source>
</evidence>
<organism evidence="2">
    <name type="scientific">uncultured Cytophagales bacterium</name>
    <dbReference type="NCBI Taxonomy" id="158755"/>
    <lineage>
        <taxon>Bacteria</taxon>
        <taxon>Pseudomonadati</taxon>
        <taxon>Bacteroidota</taxon>
        <taxon>Sphingobacteriia</taxon>
        <taxon>Sphingobacteriales</taxon>
        <taxon>environmental samples</taxon>
    </lineage>
</organism>
<keyword evidence="1" id="KW-0732">Signal</keyword>
<evidence type="ECO:0000313" key="2">
    <source>
        <dbReference type="EMBL" id="CAA9248457.1"/>
    </source>
</evidence>
<gene>
    <name evidence="2" type="ORF">AVDCRST_MAG56-2002</name>
</gene>
<accession>A0A6J4ICQ2</accession>
<feature type="signal peptide" evidence="1">
    <location>
        <begin position="1"/>
        <end position="30"/>
    </location>
</feature>
<protein>
    <recommendedName>
        <fullName evidence="3">Secretion system C-terminal sorting domain-containing protein</fullName>
    </recommendedName>
</protein>
<proteinExistence type="predicted"/>
<sequence length="403" mass="41686">MNDSHQLVSALRLLCTALLLVCLSATAARAGLGFTSVRSGNWNDPCTWSNGCAAIPGPNDDVIIDNQHSVLLTTNVTVGSLVIDKGTGSLPTTLTVAANVALRVTGDMIVNASGRLVIEGGALVYVDGSSCVKNNGSVMMVGPAATPTNPDPVNGSLFLKGCVTVGSNCTDSFTTTNGTPNFINDANLNWCIACTNNNSATNTGNPANFCSVMMPVEFASFSATVLDGDGSGAAPRVALAWTTASETNNAYFSVERSTDGVHFTEILRLDGAGNATGPVAYREYDENPPFGTVYYRISQTDADGQAAASKPVSVQVGMGGKLHMSVSPVPLHGNALHISYTEAQAPAFQLLNALGVPVGAEGYSVTAEAYRATLTLARPLPPGVYYLRARSSGTIVTGKVIVP</sequence>